<protein>
    <submittedName>
        <fullName evidence="1">Uncharacterized protein</fullName>
    </submittedName>
</protein>
<keyword evidence="2" id="KW-1185">Reference proteome</keyword>
<gene>
    <name evidence="1" type="ORF">SPACI_028380</name>
</gene>
<evidence type="ECO:0000313" key="1">
    <source>
        <dbReference type="EMBL" id="XFO72785.1"/>
    </source>
</evidence>
<proteinExistence type="predicted"/>
<dbReference type="Proteomes" id="UP000216052">
    <property type="component" value="Chromosome"/>
</dbReference>
<sequence>MLAKAEVRRQWGSVVNTYPPVLVNFFNTEYIDEKKLLTKLKKFKYIYF</sequence>
<reference evidence="1" key="1">
    <citation type="submission" date="2024-05" db="EMBL/GenBank/DDBJ databases">
        <title>Isolation and characterization of Sporomusa carbonis sp. nov., a carboxydotrophic hydrogenogen in the genus of Sporomusa isolated from a charcoal burning pile.</title>
        <authorList>
            <person name="Boeer T."/>
            <person name="Rosenbaum F."/>
            <person name="Eysell L."/>
            <person name="Mueller V."/>
            <person name="Daniel R."/>
            <person name="Poehlein A."/>
        </authorList>
    </citation>
    <scope>NUCLEOTIDE SEQUENCE [LARGE SCALE GENOMIC DNA]</scope>
    <source>
        <strain evidence="1">DSM 3132</strain>
    </source>
</reference>
<evidence type="ECO:0000313" key="2">
    <source>
        <dbReference type="Proteomes" id="UP000216052"/>
    </source>
</evidence>
<organism evidence="1 2">
    <name type="scientific">Sporomusa acidovorans (strain ATCC 49682 / DSM 3132 / Mol)</name>
    <dbReference type="NCBI Taxonomy" id="1123286"/>
    <lineage>
        <taxon>Bacteria</taxon>
        <taxon>Bacillati</taxon>
        <taxon>Bacillota</taxon>
        <taxon>Negativicutes</taxon>
        <taxon>Selenomonadales</taxon>
        <taxon>Sporomusaceae</taxon>
        <taxon>Sporomusa</taxon>
    </lineage>
</organism>
<dbReference type="EMBL" id="CP155571">
    <property type="protein sequence ID" value="XFO72785.1"/>
    <property type="molecule type" value="Genomic_DNA"/>
</dbReference>
<name>A0ABZ3J3G7_SPOA4</name>
<accession>A0ABZ3J3G7</accession>